<protein>
    <submittedName>
        <fullName evidence="3">AMP-binding protein</fullName>
    </submittedName>
</protein>
<accession>A0AAW9REF7</accession>
<evidence type="ECO:0000313" key="3">
    <source>
        <dbReference type="EMBL" id="MEJ8567789.1"/>
    </source>
</evidence>
<feature type="domain" description="AMP-dependent synthetase/ligase" evidence="2">
    <location>
        <begin position="15"/>
        <end position="332"/>
    </location>
</feature>
<evidence type="ECO:0000259" key="2">
    <source>
        <dbReference type="Pfam" id="PF00501"/>
    </source>
</evidence>
<organism evidence="3 4">
    <name type="scientific">Elongatibacter sediminis</name>
    <dbReference type="NCBI Taxonomy" id="3119006"/>
    <lineage>
        <taxon>Bacteria</taxon>
        <taxon>Pseudomonadati</taxon>
        <taxon>Pseudomonadota</taxon>
        <taxon>Gammaproteobacteria</taxon>
        <taxon>Chromatiales</taxon>
        <taxon>Wenzhouxiangellaceae</taxon>
        <taxon>Elongatibacter</taxon>
    </lineage>
</organism>
<dbReference type="InterPro" id="IPR020845">
    <property type="entry name" value="AMP-binding_CS"/>
</dbReference>
<sequence length="504" mass="54326">MLSPLDSAAASQRIVARDVNGALTGQALAARVRQLAAELNEHRIRILALQSDNGIAWLMVDLACQLAGICLVPLPGFFSSSQRKHVIHKASVDAVITNAIPEYSGDPETRVSELKTPLPDALQLLRLPPGDTDPEMPPGTQKITFTSGSTGQPKGVCLSLEQQLIEARALADRVGLAQPRHLCLLPLATLLENIAGIYTPLLCGGEVCLPGLAEVGFTGSSSIDPQRFLTTLERWRPDSIILTPQLLQLTVSAAESGWTPPSSLKFVAVGGARVAPGLLQRAQRHAIPAFEGYGLSECASVVSLNTPAERQTGSCGKVLPHLQVGIENGEIMVSGNPMLGYLAEPQSWGQSHIATGDLGRVTDDGFIQISGRRKNLLISSFGRNINPEWVESELLADGDLTECIVLGDARPYCVALLSPRDSGTSDQSIEQAVERANKRLPDYARVRRWSRLPRPLHSQTHLLTANGRPRRAAIQRQFAPQIDSLYANADGLGQSQTMDRWKTA</sequence>
<dbReference type="AlphaFoldDB" id="A0AAW9REF7"/>
<dbReference type="InterPro" id="IPR000873">
    <property type="entry name" value="AMP-dep_synth/lig_dom"/>
</dbReference>
<dbReference type="PROSITE" id="PS00455">
    <property type="entry name" value="AMP_BINDING"/>
    <property type="match status" value="1"/>
</dbReference>
<dbReference type="PANTHER" id="PTHR43767:SF8">
    <property type="entry name" value="LONG-CHAIN-FATTY-ACID--COA LIGASE"/>
    <property type="match status" value="1"/>
</dbReference>
<gene>
    <name evidence="3" type="ORF">V3330_09145</name>
</gene>
<dbReference type="Gene3D" id="3.40.50.12780">
    <property type="entry name" value="N-terminal domain of ligase-like"/>
    <property type="match status" value="1"/>
</dbReference>
<dbReference type="SUPFAM" id="SSF56801">
    <property type="entry name" value="Acetyl-CoA synthetase-like"/>
    <property type="match status" value="1"/>
</dbReference>
<keyword evidence="4" id="KW-1185">Reference proteome</keyword>
<keyword evidence="1" id="KW-0436">Ligase</keyword>
<dbReference type="PANTHER" id="PTHR43767">
    <property type="entry name" value="LONG-CHAIN-FATTY-ACID--COA LIGASE"/>
    <property type="match status" value="1"/>
</dbReference>
<dbReference type="Pfam" id="PF23562">
    <property type="entry name" value="AMP-binding_C_3"/>
    <property type="match status" value="1"/>
</dbReference>
<dbReference type="Gene3D" id="3.30.300.30">
    <property type="match status" value="1"/>
</dbReference>
<dbReference type="EMBL" id="JAZHOG010000005">
    <property type="protein sequence ID" value="MEJ8567789.1"/>
    <property type="molecule type" value="Genomic_DNA"/>
</dbReference>
<evidence type="ECO:0000313" key="4">
    <source>
        <dbReference type="Proteomes" id="UP001359886"/>
    </source>
</evidence>
<dbReference type="InterPro" id="IPR045851">
    <property type="entry name" value="AMP-bd_C_sf"/>
</dbReference>
<comment type="caution">
    <text evidence="3">The sequence shown here is derived from an EMBL/GenBank/DDBJ whole genome shotgun (WGS) entry which is preliminary data.</text>
</comment>
<proteinExistence type="predicted"/>
<reference evidence="3 4" key="1">
    <citation type="submission" date="2024-02" db="EMBL/GenBank/DDBJ databases">
        <title>A novel Wenzhouxiangellaceae bacterium, isolated from coastal sediments.</title>
        <authorList>
            <person name="Du Z.-J."/>
            <person name="Ye Y.-Q."/>
            <person name="Zhang X.-Y."/>
        </authorList>
    </citation>
    <scope>NUCLEOTIDE SEQUENCE [LARGE SCALE GENOMIC DNA]</scope>
    <source>
        <strain evidence="3 4">CH-27</strain>
    </source>
</reference>
<dbReference type="GO" id="GO:0016874">
    <property type="term" value="F:ligase activity"/>
    <property type="evidence" value="ECO:0007669"/>
    <property type="project" value="UniProtKB-KW"/>
</dbReference>
<dbReference type="InterPro" id="IPR042099">
    <property type="entry name" value="ANL_N_sf"/>
</dbReference>
<name>A0AAW9REF7_9GAMM</name>
<dbReference type="Proteomes" id="UP001359886">
    <property type="component" value="Unassembled WGS sequence"/>
</dbReference>
<dbReference type="RefSeq" id="WP_354695113.1">
    <property type="nucleotide sequence ID" value="NZ_JAZHOG010000005.1"/>
</dbReference>
<dbReference type="InterPro" id="IPR050237">
    <property type="entry name" value="ATP-dep_AMP-bd_enzyme"/>
</dbReference>
<dbReference type="Pfam" id="PF00501">
    <property type="entry name" value="AMP-binding"/>
    <property type="match status" value="1"/>
</dbReference>
<evidence type="ECO:0000256" key="1">
    <source>
        <dbReference type="ARBA" id="ARBA00022598"/>
    </source>
</evidence>